<dbReference type="InterPro" id="IPR011006">
    <property type="entry name" value="CheY-like_superfamily"/>
</dbReference>
<evidence type="ECO:0000313" key="3">
    <source>
        <dbReference type="EMBL" id="OUR97956.1"/>
    </source>
</evidence>
<dbReference type="SUPFAM" id="SSF52172">
    <property type="entry name" value="CheY-like"/>
    <property type="match status" value="1"/>
</dbReference>
<name>A0A1Y5FA08_9BACT</name>
<dbReference type="CDD" id="cd17557">
    <property type="entry name" value="REC_Rcp-like"/>
    <property type="match status" value="1"/>
</dbReference>
<sequence length="142" mass="16153">MSKLILVVEDCDDDYEVLSESFKEVEIINELVRCKDGQEALDYLNKNGRQGNPKRPDLILLDLNMPGIDGREVLRIVKSDFELQSIPVFILTTSESERDVEDCYKFGANSYIPKPADFDGFIEALKVMKGFVFELSLLPKNT</sequence>
<keyword evidence="1" id="KW-0597">Phosphoprotein</keyword>
<dbReference type="AlphaFoldDB" id="A0A1Y5FA08"/>
<accession>A0A1Y5FA08</accession>
<dbReference type="EMBL" id="MAAO01000005">
    <property type="protein sequence ID" value="OUR97956.1"/>
    <property type="molecule type" value="Genomic_DNA"/>
</dbReference>
<evidence type="ECO:0000259" key="2">
    <source>
        <dbReference type="PROSITE" id="PS50110"/>
    </source>
</evidence>
<comment type="caution">
    <text evidence="3">The sequence shown here is derived from an EMBL/GenBank/DDBJ whole genome shotgun (WGS) entry which is preliminary data.</text>
</comment>
<organism evidence="3 4">
    <name type="scientific">Halobacteriovorax marinus</name>
    <dbReference type="NCBI Taxonomy" id="97084"/>
    <lineage>
        <taxon>Bacteria</taxon>
        <taxon>Pseudomonadati</taxon>
        <taxon>Bdellovibrionota</taxon>
        <taxon>Bacteriovoracia</taxon>
        <taxon>Bacteriovoracales</taxon>
        <taxon>Halobacteriovoraceae</taxon>
        <taxon>Halobacteriovorax</taxon>
    </lineage>
</organism>
<evidence type="ECO:0000256" key="1">
    <source>
        <dbReference type="PROSITE-ProRule" id="PRU00169"/>
    </source>
</evidence>
<dbReference type="Proteomes" id="UP000196531">
    <property type="component" value="Unassembled WGS sequence"/>
</dbReference>
<feature type="domain" description="Response regulatory" evidence="2">
    <location>
        <begin position="4"/>
        <end position="129"/>
    </location>
</feature>
<proteinExistence type="predicted"/>
<dbReference type="InterPro" id="IPR001789">
    <property type="entry name" value="Sig_transdc_resp-reg_receiver"/>
</dbReference>
<dbReference type="PANTHER" id="PTHR44520">
    <property type="entry name" value="RESPONSE REGULATOR RCP1-RELATED"/>
    <property type="match status" value="1"/>
</dbReference>
<feature type="modified residue" description="4-aspartylphosphate" evidence="1">
    <location>
        <position position="62"/>
    </location>
</feature>
<dbReference type="SMART" id="SM00448">
    <property type="entry name" value="REC"/>
    <property type="match status" value="1"/>
</dbReference>
<dbReference type="GO" id="GO:0000160">
    <property type="term" value="P:phosphorelay signal transduction system"/>
    <property type="evidence" value="ECO:0007669"/>
    <property type="project" value="InterPro"/>
</dbReference>
<dbReference type="InterPro" id="IPR052893">
    <property type="entry name" value="TCS_response_regulator"/>
</dbReference>
<dbReference type="PROSITE" id="PS50110">
    <property type="entry name" value="RESPONSE_REGULATORY"/>
    <property type="match status" value="1"/>
</dbReference>
<reference evidence="4" key="1">
    <citation type="journal article" date="2017" name="Proc. Natl. Acad. Sci. U.S.A.">
        <title>Simulation of Deepwater Horizon oil plume reveals substrate specialization within a complex community of hydrocarbon-degraders.</title>
        <authorList>
            <person name="Hu P."/>
            <person name="Dubinsky E.A."/>
            <person name="Probst A.J."/>
            <person name="Wang J."/>
            <person name="Sieber C.M.K."/>
            <person name="Tom L.M."/>
            <person name="Gardinali P."/>
            <person name="Banfield J.F."/>
            <person name="Atlas R.M."/>
            <person name="Andersen G.L."/>
        </authorList>
    </citation>
    <scope>NUCLEOTIDE SEQUENCE [LARGE SCALE GENOMIC DNA]</scope>
</reference>
<protein>
    <recommendedName>
        <fullName evidence="2">Response regulatory domain-containing protein</fullName>
    </recommendedName>
</protein>
<gene>
    <name evidence="3" type="ORF">A9Q84_06575</name>
</gene>
<dbReference type="Pfam" id="PF00072">
    <property type="entry name" value="Response_reg"/>
    <property type="match status" value="1"/>
</dbReference>
<dbReference type="Gene3D" id="3.40.50.2300">
    <property type="match status" value="1"/>
</dbReference>
<evidence type="ECO:0000313" key="4">
    <source>
        <dbReference type="Proteomes" id="UP000196531"/>
    </source>
</evidence>